<reference evidence="2 3" key="1">
    <citation type="journal article" date="2019" name="Commun. Biol.">
        <title>The bagworm genome reveals a unique fibroin gene that provides high tensile strength.</title>
        <authorList>
            <person name="Kono N."/>
            <person name="Nakamura H."/>
            <person name="Ohtoshi R."/>
            <person name="Tomita M."/>
            <person name="Numata K."/>
            <person name="Arakawa K."/>
        </authorList>
    </citation>
    <scope>NUCLEOTIDE SEQUENCE [LARGE SCALE GENOMIC DNA]</scope>
</reference>
<organism evidence="2 3">
    <name type="scientific">Eumeta variegata</name>
    <name type="common">Bagworm moth</name>
    <name type="synonym">Eumeta japonica</name>
    <dbReference type="NCBI Taxonomy" id="151549"/>
    <lineage>
        <taxon>Eukaryota</taxon>
        <taxon>Metazoa</taxon>
        <taxon>Ecdysozoa</taxon>
        <taxon>Arthropoda</taxon>
        <taxon>Hexapoda</taxon>
        <taxon>Insecta</taxon>
        <taxon>Pterygota</taxon>
        <taxon>Neoptera</taxon>
        <taxon>Endopterygota</taxon>
        <taxon>Lepidoptera</taxon>
        <taxon>Glossata</taxon>
        <taxon>Ditrysia</taxon>
        <taxon>Tineoidea</taxon>
        <taxon>Psychidae</taxon>
        <taxon>Oiketicinae</taxon>
        <taxon>Eumeta</taxon>
    </lineage>
</organism>
<accession>A0A4C1TQX7</accession>
<sequence length="74" mass="8397">MRSAAVTFRARAGAHTGDGRAVKEPVEVNKIGYYASSDHDGNKRKRLTSNEFARGARAATARRRRREEADFYRR</sequence>
<evidence type="ECO:0000313" key="2">
    <source>
        <dbReference type="EMBL" id="GBP16377.1"/>
    </source>
</evidence>
<gene>
    <name evidence="2" type="ORF">EVAR_9962_1</name>
</gene>
<evidence type="ECO:0000256" key="1">
    <source>
        <dbReference type="SAM" id="MobiDB-lite"/>
    </source>
</evidence>
<proteinExistence type="predicted"/>
<dbReference type="Proteomes" id="UP000299102">
    <property type="component" value="Unassembled WGS sequence"/>
</dbReference>
<evidence type="ECO:0000313" key="3">
    <source>
        <dbReference type="Proteomes" id="UP000299102"/>
    </source>
</evidence>
<keyword evidence="3" id="KW-1185">Reference proteome</keyword>
<dbReference type="EMBL" id="BGZK01000079">
    <property type="protein sequence ID" value="GBP16377.1"/>
    <property type="molecule type" value="Genomic_DNA"/>
</dbReference>
<protein>
    <submittedName>
        <fullName evidence="2">Uncharacterized protein</fullName>
    </submittedName>
</protein>
<dbReference type="AlphaFoldDB" id="A0A4C1TQX7"/>
<comment type="caution">
    <text evidence="2">The sequence shown here is derived from an EMBL/GenBank/DDBJ whole genome shotgun (WGS) entry which is preliminary data.</text>
</comment>
<name>A0A4C1TQX7_EUMVA</name>
<feature type="region of interest" description="Disordered" evidence="1">
    <location>
        <begin position="34"/>
        <end position="74"/>
    </location>
</feature>